<organism evidence="1 2">
    <name type="scientific">Porphyromonas catoniae F0037</name>
    <dbReference type="NCBI Taxonomy" id="1127696"/>
    <lineage>
        <taxon>Bacteria</taxon>
        <taxon>Pseudomonadati</taxon>
        <taxon>Bacteroidota</taxon>
        <taxon>Bacteroidia</taxon>
        <taxon>Bacteroidales</taxon>
        <taxon>Porphyromonadaceae</taxon>
        <taxon>Porphyromonas</taxon>
    </lineage>
</organism>
<dbReference type="Proteomes" id="UP000010408">
    <property type="component" value="Unassembled WGS sequence"/>
</dbReference>
<comment type="caution">
    <text evidence="1">The sequence shown here is derived from an EMBL/GenBank/DDBJ whole genome shotgun (WGS) entry which is preliminary data.</text>
</comment>
<reference evidence="1 2" key="1">
    <citation type="submission" date="2012-05" db="EMBL/GenBank/DDBJ databases">
        <authorList>
            <person name="Weinstock G."/>
            <person name="Sodergren E."/>
            <person name="Lobos E.A."/>
            <person name="Fulton L."/>
            <person name="Fulton R."/>
            <person name="Courtney L."/>
            <person name="Fronick C."/>
            <person name="O'Laughlin M."/>
            <person name="Godfrey J."/>
            <person name="Wilson R.M."/>
            <person name="Miner T."/>
            <person name="Farmer C."/>
            <person name="Delehaunty K."/>
            <person name="Cordes M."/>
            <person name="Minx P."/>
            <person name="Tomlinson C."/>
            <person name="Chen J."/>
            <person name="Wollam A."/>
            <person name="Pepin K.H."/>
            <person name="Bhonagiri V."/>
            <person name="Zhang X."/>
            <person name="Suruliraj S."/>
            <person name="Warren W."/>
            <person name="Mitreva M."/>
            <person name="Mardis E.R."/>
            <person name="Wilson R.K."/>
        </authorList>
    </citation>
    <scope>NUCLEOTIDE SEQUENCE [LARGE SCALE GENOMIC DNA]</scope>
    <source>
        <strain evidence="1 2">F0037</strain>
    </source>
</reference>
<dbReference type="InterPro" id="IPR016024">
    <property type="entry name" value="ARM-type_fold"/>
</dbReference>
<dbReference type="Pfam" id="PF08713">
    <property type="entry name" value="DNA_alkylation"/>
    <property type="match status" value="1"/>
</dbReference>
<dbReference type="AlphaFoldDB" id="L1NEL0"/>
<gene>
    <name evidence="1" type="ORF">HMPREF9134_00780</name>
</gene>
<evidence type="ECO:0000313" key="1">
    <source>
        <dbReference type="EMBL" id="EKY01720.1"/>
    </source>
</evidence>
<dbReference type="InterPro" id="IPR014825">
    <property type="entry name" value="DNA_alkylation"/>
</dbReference>
<dbReference type="STRING" id="1127696.HMPREF9134_00780"/>
<dbReference type="Gene3D" id="1.25.40.290">
    <property type="entry name" value="ARM repeat domains"/>
    <property type="match status" value="1"/>
</dbReference>
<name>L1NEL0_9PORP</name>
<dbReference type="HOGENOM" id="CLU_088207_0_0_10"/>
<proteinExistence type="predicted"/>
<accession>L1NEL0</accession>
<dbReference type="SUPFAM" id="SSF48371">
    <property type="entry name" value="ARM repeat"/>
    <property type="match status" value="1"/>
</dbReference>
<evidence type="ECO:0000313" key="2">
    <source>
        <dbReference type="Proteomes" id="UP000010408"/>
    </source>
</evidence>
<sequence>MTQEKRVGARSISQISPEILERINRGELETANLTEWLAVDQVALLQHQFHLLGRDEYLPTLLAQIRDQKKPSTNSTCRVIGRTLGQLILQHDDEALLEQLGSHRSDMLRCWAAYAHPYTSLEDELKYIYPFAQDAHFGVREVAWFSLRQHIIDELDEALQSLAHWAKDQNEYIRRFACEATRPCGVWCEHITRLKDTPELGLPILTPLSRDTSRYVQNSVGNWLNDASKTQPKFVKTLCETWLREHDCPETRYITKRALRSLNK</sequence>
<dbReference type="eggNOG" id="COG4335">
    <property type="taxonomic scope" value="Bacteria"/>
</dbReference>
<dbReference type="EMBL" id="AMEQ01000024">
    <property type="protein sequence ID" value="EKY01720.1"/>
    <property type="molecule type" value="Genomic_DNA"/>
</dbReference>
<dbReference type="RefSeq" id="WP_005469022.1">
    <property type="nucleotide sequence ID" value="NZ_KB291045.1"/>
</dbReference>
<protein>
    <submittedName>
        <fullName evidence="1">Rotavirus non-structural protein 6</fullName>
    </submittedName>
</protein>
<dbReference type="PATRIC" id="fig|1127696.3.peg.697"/>